<reference evidence="1" key="1">
    <citation type="submission" date="2020-07" db="EMBL/GenBank/DDBJ databases">
        <title>Multicomponent nature underlies the extraordinary mechanical properties of spider dragline silk.</title>
        <authorList>
            <person name="Kono N."/>
            <person name="Nakamura H."/>
            <person name="Mori M."/>
            <person name="Yoshida Y."/>
            <person name="Ohtoshi R."/>
            <person name="Malay A.D."/>
            <person name="Moran D.A.P."/>
            <person name="Tomita M."/>
            <person name="Numata K."/>
            <person name="Arakawa K."/>
        </authorList>
    </citation>
    <scope>NUCLEOTIDE SEQUENCE</scope>
</reference>
<keyword evidence="1" id="KW-0472">Membrane</keyword>
<keyword evidence="1" id="KW-0812">Transmembrane</keyword>
<dbReference type="EMBL" id="BMAO01028592">
    <property type="protein sequence ID" value="GFR25935.1"/>
    <property type="molecule type" value="Genomic_DNA"/>
</dbReference>
<dbReference type="AlphaFoldDB" id="A0A8X6J999"/>
<accession>A0A8X6J999</accession>
<name>A0A8X6J999_TRICU</name>
<proteinExistence type="predicted"/>
<evidence type="ECO:0000313" key="2">
    <source>
        <dbReference type="Proteomes" id="UP000887116"/>
    </source>
</evidence>
<gene>
    <name evidence="1" type="primary">TMEM104</name>
    <name evidence="1" type="ORF">TNCT_161691</name>
</gene>
<comment type="caution">
    <text evidence="1">The sequence shown here is derived from an EMBL/GenBank/DDBJ whole genome shotgun (WGS) entry which is preliminary data.</text>
</comment>
<organism evidence="1 2">
    <name type="scientific">Trichonephila clavata</name>
    <name type="common">Joro spider</name>
    <name type="synonym">Nephila clavata</name>
    <dbReference type="NCBI Taxonomy" id="2740835"/>
    <lineage>
        <taxon>Eukaryota</taxon>
        <taxon>Metazoa</taxon>
        <taxon>Ecdysozoa</taxon>
        <taxon>Arthropoda</taxon>
        <taxon>Chelicerata</taxon>
        <taxon>Arachnida</taxon>
        <taxon>Araneae</taxon>
        <taxon>Araneomorphae</taxon>
        <taxon>Entelegynae</taxon>
        <taxon>Araneoidea</taxon>
        <taxon>Nephilidae</taxon>
        <taxon>Trichonephila</taxon>
    </lineage>
</organism>
<sequence>MAAANALLHFRTVRHLKNVMKTEGVGNEEGSQQLVEHFLTDEIIVNSLENEKVPLLLSNAVDTISETSAEYFNITERIEMVNFA</sequence>
<protein>
    <submittedName>
        <fullName evidence="1">Transmembrane protein 104</fullName>
    </submittedName>
</protein>
<evidence type="ECO:0000313" key="1">
    <source>
        <dbReference type="EMBL" id="GFR25935.1"/>
    </source>
</evidence>
<dbReference type="OrthoDB" id="294541at2759"/>
<keyword evidence="2" id="KW-1185">Reference proteome</keyword>
<dbReference type="Proteomes" id="UP000887116">
    <property type="component" value="Unassembled WGS sequence"/>
</dbReference>